<dbReference type="Pfam" id="PF03781">
    <property type="entry name" value="FGE-sulfatase"/>
    <property type="match status" value="1"/>
</dbReference>
<dbReference type="AlphaFoldDB" id="A0A1E1M736"/>
<dbReference type="InterPro" id="IPR049050">
    <property type="entry name" value="nSTAND3"/>
</dbReference>
<dbReference type="Proteomes" id="UP000177625">
    <property type="component" value="Unassembled WGS sequence"/>
</dbReference>
<dbReference type="Pfam" id="PF20720">
    <property type="entry name" value="nSTAND3"/>
    <property type="match status" value="1"/>
</dbReference>
<evidence type="ECO:0000259" key="2">
    <source>
        <dbReference type="Pfam" id="PF20720"/>
    </source>
</evidence>
<name>A0A1E1M736_RHYSE</name>
<dbReference type="SUPFAM" id="SSF56436">
    <property type="entry name" value="C-type lectin-like"/>
    <property type="match status" value="1"/>
</dbReference>
<dbReference type="Gene3D" id="3.90.1580.10">
    <property type="entry name" value="paralog of FGE (formylglycine-generating enzyme)"/>
    <property type="match status" value="1"/>
</dbReference>
<proteinExistence type="predicted"/>
<gene>
    <name evidence="3" type="ORF">RSE6_04623</name>
</gene>
<evidence type="ECO:0000313" key="3">
    <source>
        <dbReference type="EMBL" id="CZT44455.1"/>
    </source>
</evidence>
<reference evidence="4" key="1">
    <citation type="submission" date="2016-03" db="EMBL/GenBank/DDBJ databases">
        <authorList>
            <person name="Guldener U."/>
        </authorList>
    </citation>
    <scope>NUCLEOTIDE SEQUENCE [LARGE SCALE GENOMIC DNA]</scope>
</reference>
<dbReference type="InterPro" id="IPR051043">
    <property type="entry name" value="Sulfatase_Mod_Factor_Kinase"/>
</dbReference>
<evidence type="ECO:0000313" key="4">
    <source>
        <dbReference type="Proteomes" id="UP000177625"/>
    </source>
</evidence>
<dbReference type="EMBL" id="FJVC01000174">
    <property type="protein sequence ID" value="CZT44455.1"/>
    <property type="molecule type" value="Genomic_DNA"/>
</dbReference>
<dbReference type="InterPro" id="IPR005532">
    <property type="entry name" value="SUMF_dom"/>
</dbReference>
<dbReference type="InterPro" id="IPR042095">
    <property type="entry name" value="SUMF_sf"/>
</dbReference>
<accession>A0A1E1M736</accession>
<dbReference type="InterPro" id="IPR016187">
    <property type="entry name" value="CTDL_fold"/>
</dbReference>
<organism evidence="3 4">
    <name type="scientific">Rhynchosporium secalis</name>
    <name type="common">Barley scald fungus</name>
    <dbReference type="NCBI Taxonomy" id="38038"/>
    <lineage>
        <taxon>Eukaryota</taxon>
        <taxon>Fungi</taxon>
        <taxon>Dikarya</taxon>
        <taxon>Ascomycota</taxon>
        <taxon>Pezizomycotina</taxon>
        <taxon>Leotiomycetes</taxon>
        <taxon>Helotiales</taxon>
        <taxon>Ploettnerulaceae</taxon>
        <taxon>Rhynchosporium</taxon>
    </lineage>
</organism>
<dbReference type="GO" id="GO:0120147">
    <property type="term" value="F:formylglycine-generating oxidase activity"/>
    <property type="evidence" value="ECO:0007669"/>
    <property type="project" value="TreeGrafter"/>
</dbReference>
<dbReference type="PANTHER" id="PTHR23150">
    <property type="entry name" value="SULFATASE MODIFYING FACTOR 1, 2"/>
    <property type="match status" value="1"/>
</dbReference>
<dbReference type="InterPro" id="IPR027417">
    <property type="entry name" value="P-loop_NTPase"/>
</dbReference>
<protein>
    <submittedName>
        <fullName evidence="3">Uncharacterized protein</fullName>
    </submittedName>
</protein>
<feature type="domain" description="Sulfatase-modifying factor enzyme-like" evidence="1">
    <location>
        <begin position="402"/>
        <end position="643"/>
    </location>
</feature>
<dbReference type="PANTHER" id="PTHR23150:SF19">
    <property type="entry name" value="FORMYLGLYCINE-GENERATING ENZYME"/>
    <property type="match status" value="1"/>
</dbReference>
<keyword evidence="4" id="KW-1185">Reference proteome</keyword>
<sequence length="649" mass="71995">MRSIQEFRAAATAFGNVPLLLCSGGNVINLKQGYIPLHVDFTVEDKAAKGLRKMKDTDIVEPPMYFSALDMVKEQQCLLLQGVSGSGKSTLAKHLSFKLATKPFDVGFDATPCYFDVDGTEGLRNALRHEMPKLIKHFRATTFALMLIIESIERLGNEADTVLAKLLNYIDPDQDIKILLLGDSTITTHWSLPSGIIRHNLRPLSLTQRQHAVHHLIKNDPSQDHVGLGTAAETPVNFSLALKVNTLGETNEDLLDAWLATVAPETDKAQKLAAWEFHHSSSKAVQSLLAARYLVDVPLQVAIDLFHSTTTKSESIVRSLIARLGNKSRMLLLQGLLSGSKTQVQLDALLAADFLADASDPRSNISNHMLDIVQEATLPIIYREKTGRILSGLGDPRDLAGLTSIPGGEFQFGSDDHPNSQPVTTISVEGFRIGIYPVTNRDFSLFIKDTKRGWHSLDGFESETQSLPATDLSWHDARAYCEWLTRRWRSMGKLNQDEHVRLPTEPEWERAARGDQRVGGHEQNIYPLGTEWKPDAANYEETAFNKRISVGLFPAGTSPYGCHDMAGQIWEWCSTLWGEDMAKPSFQYPWQSDDGRENMNAPGSVRRVLRGGCFSSGKSKATCKYRGSLEPGGFWRGNGFRIVVAPIRS</sequence>
<feature type="domain" description="Novel STAND NTPase 3" evidence="2">
    <location>
        <begin position="60"/>
        <end position="105"/>
    </location>
</feature>
<evidence type="ECO:0000259" key="1">
    <source>
        <dbReference type="Pfam" id="PF03781"/>
    </source>
</evidence>
<dbReference type="SUPFAM" id="SSF52540">
    <property type="entry name" value="P-loop containing nucleoside triphosphate hydrolases"/>
    <property type="match status" value="1"/>
</dbReference>